<sequence>MNDPTHIDDRGQIHRKWKVEKYASGVYEAGGEPYETVEIQGNLLLNEGIQLLEDLMIGAGGTSWDNANARLGVGDSNAAEAATQTDLQGTNKTYKAMEATYPQRSGQTLTWRSVFADAEGNHAWAEVSLSNAADGTGVNLNRKVQDLGTKATGTWTLELQITFS</sequence>
<organism evidence="1 2">
    <name type="scientific">Candidatus Endoriftia persephonae</name>
    <dbReference type="NCBI Taxonomy" id="393765"/>
    <lineage>
        <taxon>Bacteria</taxon>
        <taxon>Pseudomonadati</taxon>
        <taxon>Pseudomonadota</taxon>
        <taxon>Gammaproteobacteria</taxon>
        <taxon>Chromatiales</taxon>
        <taxon>Sedimenticolaceae</taxon>
        <taxon>Candidatus Endoriftia</taxon>
    </lineage>
</organism>
<dbReference type="KEGG" id="eps:L0Y14_05785"/>
<dbReference type="RefSeq" id="WP_006474146.1">
    <property type="nucleotide sequence ID" value="NZ_CP090569.1"/>
</dbReference>
<evidence type="ECO:0000313" key="2">
    <source>
        <dbReference type="Proteomes" id="UP001056649"/>
    </source>
</evidence>
<keyword evidence="2" id="KW-1185">Reference proteome</keyword>
<protein>
    <submittedName>
        <fullName evidence="1">Uncharacterized protein</fullName>
    </submittedName>
</protein>
<gene>
    <name evidence="1" type="ORF">L0Y14_05785</name>
</gene>
<accession>A0A9J7A0U6</accession>
<reference evidence="1" key="1">
    <citation type="journal article" date="2022" name="Mol. Ecol. Resour.">
        <title>The complete and closed genome of the facultative generalist Candidatus Endoriftia persephone from deep-sea hydrothermal vents.</title>
        <authorList>
            <person name="de Oliveira A.L."/>
            <person name="Srivastava A."/>
            <person name="Espada-Hinojosa S."/>
            <person name="Bright M."/>
        </authorList>
    </citation>
    <scope>NUCLEOTIDE SEQUENCE</scope>
    <source>
        <strain evidence="1">Tica-EPR-9o50.N</strain>
    </source>
</reference>
<dbReference type="Proteomes" id="UP001056649">
    <property type="component" value="Chromosome"/>
</dbReference>
<dbReference type="EMBL" id="CP090569">
    <property type="protein sequence ID" value="USF88742.1"/>
    <property type="molecule type" value="Genomic_DNA"/>
</dbReference>
<evidence type="ECO:0000313" key="1">
    <source>
        <dbReference type="EMBL" id="USF88742.1"/>
    </source>
</evidence>
<dbReference type="AlphaFoldDB" id="A0A9J7A0U6"/>
<name>A0A9J7A0U6_9GAMM</name>
<proteinExistence type="predicted"/>